<feature type="domain" description="NB-ARC" evidence="2">
    <location>
        <begin position="14"/>
        <end position="183"/>
    </location>
</feature>
<dbReference type="PROSITE" id="PS50005">
    <property type="entry name" value="TPR"/>
    <property type="match status" value="2"/>
</dbReference>
<dbReference type="SMART" id="SM00028">
    <property type="entry name" value="TPR"/>
    <property type="match status" value="5"/>
</dbReference>
<dbReference type="InterPro" id="IPR027417">
    <property type="entry name" value="P-loop_NTPase"/>
</dbReference>
<evidence type="ECO:0000259" key="2">
    <source>
        <dbReference type="Pfam" id="PF00931"/>
    </source>
</evidence>
<comment type="caution">
    <text evidence="3">The sequence shown here is derived from an EMBL/GenBank/DDBJ whole genome shotgun (WGS) entry which is preliminary data.</text>
</comment>
<feature type="repeat" description="TPR" evidence="1">
    <location>
        <begin position="476"/>
        <end position="509"/>
    </location>
</feature>
<dbReference type="OrthoDB" id="674604at2759"/>
<organism evidence="3 4">
    <name type="scientific">Clohesyomyces aquaticus</name>
    <dbReference type="NCBI Taxonomy" id="1231657"/>
    <lineage>
        <taxon>Eukaryota</taxon>
        <taxon>Fungi</taxon>
        <taxon>Dikarya</taxon>
        <taxon>Ascomycota</taxon>
        <taxon>Pezizomycotina</taxon>
        <taxon>Dothideomycetes</taxon>
        <taxon>Pleosporomycetidae</taxon>
        <taxon>Pleosporales</taxon>
        <taxon>Lindgomycetaceae</taxon>
        <taxon>Clohesyomyces</taxon>
    </lineage>
</organism>
<dbReference type="SUPFAM" id="SSF52540">
    <property type="entry name" value="P-loop containing nucleoside triphosphate hydrolases"/>
    <property type="match status" value="1"/>
</dbReference>
<evidence type="ECO:0000313" key="3">
    <source>
        <dbReference type="EMBL" id="ORX95173.1"/>
    </source>
</evidence>
<feature type="repeat" description="TPR" evidence="1">
    <location>
        <begin position="392"/>
        <end position="425"/>
    </location>
</feature>
<dbReference type="InterPro" id="IPR019734">
    <property type="entry name" value="TPR_rpt"/>
</dbReference>
<dbReference type="PANTHER" id="PTHR46082:SF6">
    <property type="entry name" value="AAA+ ATPASE DOMAIN-CONTAINING PROTEIN-RELATED"/>
    <property type="match status" value="1"/>
</dbReference>
<dbReference type="EMBL" id="MCFA01000287">
    <property type="protein sequence ID" value="ORX95173.1"/>
    <property type="molecule type" value="Genomic_DNA"/>
</dbReference>
<dbReference type="PRINTS" id="PR00381">
    <property type="entry name" value="KINESINLIGHT"/>
</dbReference>
<dbReference type="PANTHER" id="PTHR46082">
    <property type="entry name" value="ATP/GTP-BINDING PROTEIN-RELATED"/>
    <property type="match status" value="1"/>
</dbReference>
<dbReference type="Pfam" id="PF00931">
    <property type="entry name" value="NB-ARC"/>
    <property type="match status" value="1"/>
</dbReference>
<sequence length="617" mass="69559">MQRTFNRVHYIRQEELYHIHKTLSDADGRGIAVLCGMGGIGKTQLAATYAECYSVDYSDIFWLDAKSEDSAKMSYVGMAKKIVQEHPSASQLSKITTESKEDEIMTAVKRWLNHPRNTRWLMICDNFDDPAAEDIHQFLPEANHGSVIIITRSSTVKIGCRIQVRNLDIADSLEILSDTSLRKTAINDPDAAELAKQLDGLPLPLAMAGAYISRVGISFTDYLRLYNASWLRLQQPSLGVWSYMDRAPMSTLQLSFERIRQESELSAQLLQLWAYFDNQDLWLELLREGSSGGPVWLRQLTEDEPSFKQVVRVLSNYGLVEVNQPRASAIESEGYGLHSYVHMWTVHILNEKWKVEIAGLALECAIQRRLLRHAARCWSFVQNGMVDDDGRAWALHSLGYLYAQQGKYGDAEKMFQRALHGEERASGPDHTSTLAIVNGLGLLYADLGRLHDAEMMYQRALQGYEKALGPDHPSTLSAVNNLGLLYADLGRLHDAEMMYQRALQGYEKALGPDHPSTLSAVNNLGLLYADLGRLHDAEMMYQRALQGYGKALGLEHPSTLSSMDNLASTYRNQGQWKKAKELHVQVMETRKTVLREEHPSTLTSMDNLASTYRNQGQ</sequence>
<accession>A0A1Y1YB61</accession>
<dbReference type="Gene3D" id="3.40.50.300">
    <property type="entry name" value="P-loop containing nucleotide triphosphate hydrolases"/>
    <property type="match status" value="1"/>
</dbReference>
<proteinExistence type="predicted"/>
<dbReference type="GO" id="GO:0043531">
    <property type="term" value="F:ADP binding"/>
    <property type="evidence" value="ECO:0007669"/>
    <property type="project" value="InterPro"/>
</dbReference>
<dbReference type="Pfam" id="PF13424">
    <property type="entry name" value="TPR_12"/>
    <property type="match status" value="2"/>
</dbReference>
<dbReference type="SUPFAM" id="SSF48452">
    <property type="entry name" value="TPR-like"/>
    <property type="match status" value="1"/>
</dbReference>
<evidence type="ECO:0000313" key="4">
    <source>
        <dbReference type="Proteomes" id="UP000193144"/>
    </source>
</evidence>
<keyword evidence="1" id="KW-0802">TPR repeat</keyword>
<evidence type="ECO:0000256" key="1">
    <source>
        <dbReference type="PROSITE-ProRule" id="PRU00339"/>
    </source>
</evidence>
<dbReference type="Pfam" id="PF13374">
    <property type="entry name" value="TPR_10"/>
    <property type="match status" value="1"/>
</dbReference>
<dbReference type="AlphaFoldDB" id="A0A1Y1YB61"/>
<keyword evidence="4" id="KW-1185">Reference proteome</keyword>
<protein>
    <recommendedName>
        <fullName evidence="2">NB-ARC domain-containing protein</fullName>
    </recommendedName>
</protein>
<name>A0A1Y1YB61_9PLEO</name>
<dbReference type="STRING" id="1231657.A0A1Y1YB61"/>
<reference evidence="3 4" key="1">
    <citation type="submission" date="2016-07" db="EMBL/GenBank/DDBJ databases">
        <title>Pervasive Adenine N6-methylation of Active Genes in Fungi.</title>
        <authorList>
            <consortium name="DOE Joint Genome Institute"/>
            <person name="Mondo S.J."/>
            <person name="Dannebaum R.O."/>
            <person name="Kuo R.C."/>
            <person name="Labutti K."/>
            <person name="Haridas S."/>
            <person name="Kuo A."/>
            <person name="Salamov A."/>
            <person name="Ahrendt S.R."/>
            <person name="Lipzen A."/>
            <person name="Sullivan W."/>
            <person name="Andreopoulos W.B."/>
            <person name="Clum A."/>
            <person name="Lindquist E."/>
            <person name="Daum C."/>
            <person name="Ramamoorthy G.K."/>
            <person name="Gryganskyi A."/>
            <person name="Culley D."/>
            <person name="Magnuson J.K."/>
            <person name="James T.Y."/>
            <person name="O'Malley M.A."/>
            <person name="Stajich J.E."/>
            <person name="Spatafora J.W."/>
            <person name="Visel A."/>
            <person name="Grigoriev I.V."/>
        </authorList>
    </citation>
    <scope>NUCLEOTIDE SEQUENCE [LARGE SCALE GENOMIC DNA]</scope>
    <source>
        <strain evidence="3 4">CBS 115471</strain>
    </source>
</reference>
<gene>
    <name evidence="3" type="ORF">BCR34DRAFT_498675</name>
</gene>
<dbReference type="Proteomes" id="UP000193144">
    <property type="component" value="Unassembled WGS sequence"/>
</dbReference>
<dbReference type="InterPro" id="IPR053137">
    <property type="entry name" value="NLR-like"/>
</dbReference>
<dbReference type="Gene3D" id="1.25.40.10">
    <property type="entry name" value="Tetratricopeptide repeat domain"/>
    <property type="match status" value="2"/>
</dbReference>
<dbReference type="InterPro" id="IPR002182">
    <property type="entry name" value="NB-ARC"/>
</dbReference>
<dbReference type="InterPro" id="IPR011990">
    <property type="entry name" value="TPR-like_helical_dom_sf"/>
</dbReference>